<evidence type="ECO:0000313" key="2">
    <source>
        <dbReference type="Proteomes" id="UP001610444"/>
    </source>
</evidence>
<dbReference type="GeneID" id="98164364"/>
<comment type="caution">
    <text evidence="1">The sequence shown here is derived from an EMBL/GenBank/DDBJ whole genome shotgun (WGS) entry which is preliminary data.</text>
</comment>
<gene>
    <name evidence="1" type="ORF">BJX68DRAFT_45342</name>
</gene>
<name>A0ABR4KN08_9EURO</name>
<protein>
    <submittedName>
        <fullName evidence="1">Uncharacterized protein</fullName>
    </submittedName>
</protein>
<evidence type="ECO:0000313" key="1">
    <source>
        <dbReference type="EMBL" id="KAL2853653.1"/>
    </source>
</evidence>
<dbReference type="RefSeq" id="XP_070901019.1">
    <property type="nucleotide sequence ID" value="XM_071049200.1"/>
</dbReference>
<keyword evidence="2" id="KW-1185">Reference proteome</keyword>
<dbReference type="Proteomes" id="UP001610444">
    <property type="component" value="Unassembled WGS sequence"/>
</dbReference>
<proteinExistence type="predicted"/>
<reference evidence="1 2" key="1">
    <citation type="submission" date="2024-07" db="EMBL/GenBank/DDBJ databases">
        <title>Section-level genome sequencing and comparative genomics of Aspergillus sections Usti and Cavernicolus.</title>
        <authorList>
            <consortium name="Lawrence Berkeley National Laboratory"/>
            <person name="Nybo J.L."/>
            <person name="Vesth T.C."/>
            <person name="Theobald S."/>
            <person name="Frisvad J.C."/>
            <person name="Larsen T.O."/>
            <person name="Kjaerboelling I."/>
            <person name="Rothschild-Mancinelli K."/>
            <person name="Lyhne E.K."/>
            <person name="Kogle M.E."/>
            <person name="Barry K."/>
            <person name="Clum A."/>
            <person name="Na H."/>
            <person name="Ledsgaard L."/>
            <person name="Lin J."/>
            <person name="Lipzen A."/>
            <person name="Kuo A."/>
            <person name="Riley R."/>
            <person name="Mondo S."/>
            <person name="LaButti K."/>
            <person name="Haridas S."/>
            <person name="Pangalinan J."/>
            <person name="Salamov A.A."/>
            <person name="Simmons B.A."/>
            <person name="Magnuson J.K."/>
            <person name="Chen J."/>
            <person name="Drula E."/>
            <person name="Henrissat B."/>
            <person name="Wiebenga A."/>
            <person name="Lubbers R.J."/>
            <person name="Gomes A.C."/>
            <person name="Macurrencykelacurrency M.R."/>
            <person name="Stajich J."/>
            <person name="Grigoriev I.V."/>
            <person name="Mortensen U.H."/>
            <person name="De vries R.P."/>
            <person name="Baker S.E."/>
            <person name="Andersen M.R."/>
        </authorList>
    </citation>
    <scope>NUCLEOTIDE SEQUENCE [LARGE SCALE GENOMIC DNA]</scope>
    <source>
        <strain evidence="1 2">CBS 756.74</strain>
    </source>
</reference>
<dbReference type="EMBL" id="JBFXLR010000013">
    <property type="protein sequence ID" value="KAL2853653.1"/>
    <property type="molecule type" value="Genomic_DNA"/>
</dbReference>
<organism evidence="1 2">
    <name type="scientific">Aspergillus pseudodeflectus</name>
    <dbReference type="NCBI Taxonomy" id="176178"/>
    <lineage>
        <taxon>Eukaryota</taxon>
        <taxon>Fungi</taxon>
        <taxon>Dikarya</taxon>
        <taxon>Ascomycota</taxon>
        <taxon>Pezizomycotina</taxon>
        <taxon>Eurotiomycetes</taxon>
        <taxon>Eurotiomycetidae</taxon>
        <taxon>Eurotiales</taxon>
        <taxon>Aspergillaceae</taxon>
        <taxon>Aspergillus</taxon>
        <taxon>Aspergillus subgen. Nidulantes</taxon>
    </lineage>
</organism>
<sequence length="123" mass="14037">MLPSPEYNPRATGLESAVEIFTTEVFDLIHKYSGDPILLLKLDSIKSVLDELHYAGFMACMLRLGSVQREEHNTQVAICARIKLASSMMDRFSLDENLKGMISEWKNSDVELVRQIGWQLDYL</sequence>
<accession>A0ABR4KN08</accession>